<gene>
    <name evidence="7" type="ORF">FisN_33Hh045</name>
</gene>
<evidence type="ECO:0000313" key="7">
    <source>
        <dbReference type="EMBL" id="GAX28679.1"/>
    </source>
</evidence>
<evidence type="ECO:0000259" key="6">
    <source>
        <dbReference type="SMART" id="SM00415"/>
    </source>
</evidence>
<keyword evidence="3" id="KW-0539">Nucleus</keyword>
<keyword evidence="2" id="KW-0238">DNA-binding</keyword>
<keyword evidence="8" id="KW-1185">Reference proteome</keyword>
<accession>A0A1Z5KQX0</accession>
<dbReference type="PANTHER" id="PTHR10015:SF206">
    <property type="entry name" value="HSF-TYPE DNA-BINDING DOMAIN-CONTAINING PROTEIN"/>
    <property type="match status" value="1"/>
</dbReference>
<feature type="region of interest" description="Disordered" evidence="5">
    <location>
        <begin position="1"/>
        <end position="34"/>
    </location>
</feature>
<dbReference type="EMBL" id="BDSP01000278">
    <property type="protein sequence ID" value="GAX28679.1"/>
    <property type="molecule type" value="Genomic_DNA"/>
</dbReference>
<feature type="compositionally biased region" description="Basic and acidic residues" evidence="5">
    <location>
        <begin position="1"/>
        <end position="12"/>
    </location>
</feature>
<dbReference type="Proteomes" id="UP000198406">
    <property type="component" value="Unassembled WGS sequence"/>
</dbReference>
<dbReference type="PANTHER" id="PTHR10015">
    <property type="entry name" value="HEAT SHOCK TRANSCRIPTION FACTOR"/>
    <property type="match status" value="1"/>
</dbReference>
<dbReference type="InterPro" id="IPR036390">
    <property type="entry name" value="WH_DNA-bd_sf"/>
</dbReference>
<evidence type="ECO:0000256" key="4">
    <source>
        <dbReference type="RuleBase" id="RU004020"/>
    </source>
</evidence>
<dbReference type="GO" id="GO:0003700">
    <property type="term" value="F:DNA-binding transcription factor activity"/>
    <property type="evidence" value="ECO:0007669"/>
    <property type="project" value="InterPro"/>
</dbReference>
<evidence type="ECO:0000256" key="1">
    <source>
        <dbReference type="ARBA" id="ARBA00004123"/>
    </source>
</evidence>
<dbReference type="Pfam" id="PF00447">
    <property type="entry name" value="HSF_DNA-bind"/>
    <property type="match status" value="1"/>
</dbReference>
<dbReference type="OrthoDB" id="4360491at2759"/>
<dbReference type="InterPro" id="IPR000232">
    <property type="entry name" value="HSF_DNA-bd"/>
</dbReference>
<dbReference type="SMART" id="SM00415">
    <property type="entry name" value="HSF"/>
    <property type="match status" value="1"/>
</dbReference>
<dbReference type="Gene3D" id="1.10.10.10">
    <property type="entry name" value="Winged helix-like DNA-binding domain superfamily/Winged helix DNA-binding domain"/>
    <property type="match status" value="1"/>
</dbReference>
<dbReference type="GO" id="GO:0005634">
    <property type="term" value="C:nucleus"/>
    <property type="evidence" value="ECO:0007669"/>
    <property type="project" value="UniProtKB-SubCell"/>
</dbReference>
<protein>
    <recommendedName>
        <fullName evidence="6">HSF-type DNA-binding domain-containing protein</fullName>
    </recommendedName>
</protein>
<evidence type="ECO:0000256" key="5">
    <source>
        <dbReference type="SAM" id="MobiDB-lite"/>
    </source>
</evidence>
<comment type="similarity">
    <text evidence="4">Belongs to the HSF family.</text>
</comment>
<organism evidence="7 8">
    <name type="scientific">Fistulifera solaris</name>
    <name type="common">Oleaginous diatom</name>
    <dbReference type="NCBI Taxonomy" id="1519565"/>
    <lineage>
        <taxon>Eukaryota</taxon>
        <taxon>Sar</taxon>
        <taxon>Stramenopiles</taxon>
        <taxon>Ochrophyta</taxon>
        <taxon>Bacillariophyta</taxon>
        <taxon>Bacillariophyceae</taxon>
        <taxon>Bacillariophycidae</taxon>
        <taxon>Naviculales</taxon>
        <taxon>Naviculaceae</taxon>
        <taxon>Fistulifera</taxon>
    </lineage>
</organism>
<evidence type="ECO:0000256" key="3">
    <source>
        <dbReference type="ARBA" id="ARBA00023242"/>
    </source>
</evidence>
<comment type="caution">
    <text evidence="7">The sequence shown here is derived from an EMBL/GenBank/DDBJ whole genome shotgun (WGS) entry which is preliminary data.</text>
</comment>
<dbReference type="InterPro" id="IPR036388">
    <property type="entry name" value="WH-like_DNA-bd_sf"/>
</dbReference>
<proteinExistence type="inferred from homology"/>
<reference evidence="7 8" key="1">
    <citation type="journal article" date="2015" name="Plant Cell">
        <title>Oil accumulation by the oleaginous diatom Fistulifera solaris as revealed by the genome and transcriptome.</title>
        <authorList>
            <person name="Tanaka T."/>
            <person name="Maeda Y."/>
            <person name="Veluchamy A."/>
            <person name="Tanaka M."/>
            <person name="Abida H."/>
            <person name="Marechal E."/>
            <person name="Bowler C."/>
            <person name="Muto M."/>
            <person name="Sunaga Y."/>
            <person name="Tanaka M."/>
            <person name="Yoshino T."/>
            <person name="Taniguchi T."/>
            <person name="Fukuda Y."/>
            <person name="Nemoto M."/>
            <person name="Matsumoto M."/>
            <person name="Wong P.S."/>
            <person name="Aburatani S."/>
            <person name="Fujibuchi W."/>
        </authorList>
    </citation>
    <scope>NUCLEOTIDE SEQUENCE [LARGE SCALE GENOMIC DNA]</scope>
    <source>
        <strain evidence="7 8">JPCC DA0580</strain>
    </source>
</reference>
<dbReference type="AlphaFoldDB" id="A0A1Z5KQX0"/>
<dbReference type="GO" id="GO:0043565">
    <property type="term" value="F:sequence-specific DNA binding"/>
    <property type="evidence" value="ECO:0007669"/>
    <property type="project" value="InterPro"/>
</dbReference>
<dbReference type="SUPFAM" id="SSF46785">
    <property type="entry name" value="Winged helix' DNA-binding domain"/>
    <property type="match status" value="1"/>
</dbReference>
<dbReference type="PRINTS" id="PR00056">
    <property type="entry name" value="HSFDOMAIN"/>
</dbReference>
<sequence>MATRISYHESKSTKTGKRQRSNEDVEDTNVKKHRGLEVTPGNKEEETFPAKLMKILDDDKNCMSIRWSQDGTVFAIQQERFEAHMLGKHFPNSRFASFVRRLSRWGFERSVRAEFPLDWIVYRHPLFRRGKANLLKNLTSGQMYEINGLQEETGANIINETATNPTNNLIALGSECQIASLPRDHVPLAQGVAEEFWQAKMGHVMAARNAGPNFDDLGFRSGNARIVPTQAGIQDTLFIDHSNLDNVLNGPSVSPSSVHDSILNRLSNDQGAQLNLQVDNRRLLALLQGLERPLTESVFHARPPVNPFNQSNLLAALELIQRGRQAATTLPYSHLSDEDLIRYLLLAQIRR</sequence>
<name>A0A1Z5KQX0_FISSO</name>
<evidence type="ECO:0000313" key="8">
    <source>
        <dbReference type="Proteomes" id="UP000198406"/>
    </source>
</evidence>
<feature type="domain" description="HSF-type DNA-binding" evidence="6">
    <location>
        <begin position="44"/>
        <end position="141"/>
    </location>
</feature>
<dbReference type="InParanoid" id="A0A1Z5KQX0"/>
<evidence type="ECO:0000256" key="2">
    <source>
        <dbReference type="ARBA" id="ARBA00023125"/>
    </source>
</evidence>
<comment type="subcellular location">
    <subcellularLocation>
        <location evidence="1">Nucleus</location>
    </subcellularLocation>
</comment>